<evidence type="ECO:0000256" key="13">
    <source>
        <dbReference type="ARBA" id="ARBA00023235"/>
    </source>
</evidence>
<dbReference type="GO" id="GO:1904430">
    <property type="term" value="P:negative regulation of t-circle formation"/>
    <property type="evidence" value="ECO:0007669"/>
    <property type="project" value="TreeGrafter"/>
</dbReference>
<dbReference type="PANTHER" id="PTHR11472">
    <property type="entry name" value="DNA REPAIR DEAD HELICASE RAD3/XP-D SUBFAMILY MEMBER"/>
    <property type="match status" value="1"/>
</dbReference>
<evidence type="ECO:0000256" key="8">
    <source>
        <dbReference type="ARBA" id="ARBA00022840"/>
    </source>
</evidence>
<keyword evidence="13" id="KW-0413">Isomerase</keyword>
<dbReference type="OrthoDB" id="19182at2759"/>
<organism evidence="18">
    <name type="scientific">Cyprideis torosa</name>
    <dbReference type="NCBI Taxonomy" id="163714"/>
    <lineage>
        <taxon>Eukaryota</taxon>
        <taxon>Metazoa</taxon>
        <taxon>Ecdysozoa</taxon>
        <taxon>Arthropoda</taxon>
        <taxon>Crustacea</taxon>
        <taxon>Oligostraca</taxon>
        <taxon>Ostracoda</taxon>
        <taxon>Podocopa</taxon>
        <taxon>Podocopida</taxon>
        <taxon>Cytherocopina</taxon>
        <taxon>Cytheroidea</taxon>
        <taxon>Cytherideidae</taxon>
        <taxon>Cyprideis</taxon>
    </lineage>
</organism>
<dbReference type="GO" id="GO:0045910">
    <property type="term" value="P:negative regulation of DNA recombination"/>
    <property type="evidence" value="ECO:0007669"/>
    <property type="project" value="TreeGrafter"/>
</dbReference>
<gene>
    <name evidence="18" type="ORF">CTOB1V02_LOCUS3404</name>
</gene>
<dbReference type="GO" id="GO:0070182">
    <property type="term" value="F:DNA polymerase binding"/>
    <property type="evidence" value="ECO:0007669"/>
    <property type="project" value="TreeGrafter"/>
</dbReference>
<protein>
    <recommendedName>
        <fullName evidence="16">Regulator of telomere elongation helicase 1 homolog</fullName>
    </recommendedName>
</protein>
<accession>A0A7R8ZL24</accession>
<dbReference type="GO" id="GO:0005524">
    <property type="term" value="F:ATP binding"/>
    <property type="evidence" value="ECO:0007669"/>
    <property type="project" value="UniProtKB-KW"/>
</dbReference>
<evidence type="ECO:0000256" key="14">
    <source>
        <dbReference type="ARBA" id="ARBA00023242"/>
    </source>
</evidence>
<comment type="subcellular location">
    <subcellularLocation>
        <location evidence="1">Nucleus</location>
    </subcellularLocation>
</comment>
<evidence type="ECO:0000256" key="3">
    <source>
        <dbReference type="ARBA" id="ARBA00022723"/>
    </source>
</evidence>
<keyword evidence="7" id="KW-0347">Helicase</keyword>
<keyword evidence="11" id="KW-0238">DNA-binding</keyword>
<dbReference type="InterPro" id="IPR006555">
    <property type="entry name" value="ATP-dep_Helicase_C"/>
</dbReference>
<dbReference type="InterPro" id="IPR010614">
    <property type="entry name" value="RAD3-like_helicase_DEAD"/>
</dbReference>
<keyword evidence="6" id="KW-0378">Hydrolase</keyword>
<feature type="domain" description="ATP-dependent helicase C-terminal" evidence="17">
    <location>
        <begin position="338"/>
        <end position="495"/>
    </location>
</feature>
<evidence type="ECO:0000256" key="5">
    <source>
        <dbReference type="ARBA" id="ARBA00022763"/>
    </source>
</evidence>
<dbReference type="EMBL" id="OB660579">
    <property type="protein sequence ID" value="CAD7225464.1"/>
    <property type="molecule type" value="Genomic_DNA"/>
</dbReference>
<dbReference type="InterPro" id="IPR057498">
    <property type="entry name" value="Rtel1_ARCH"/>
</dbReference>
<evidence type="ECO:0000259" key="17">
    <source>
        <dbReference type="SMART" id="SM00491"/>
    </source>
</evidence>
<keyword evidence="2" id="KW-0004">4Fe-4S</keyword>
<evidence type="ECO:0000256" key="16">
    <source>
        <dbReference type="ARBA" id="ARBA00073810"/>
    </source>
</evidence>
<dbReference type="GO" id="GO:0006281">
    <property type="term" value="P:DNA repair"/>
    <property type="evidence" value="ECO:0007669"/>
    <property type="project" value="UniProtKB-KW"/>
</dbReference>
<dbReference type="GO" id="GO:0003678">
    <property type="term" value="F:DNA helicase activity"/>
    <property type="evidence" value="ECO:0007669"/>
    <property type="project" value="InterPro"/>
</dbReference>
<dbReference type="Pfam" id="PF13307">
    <property type="entry name" value="Helicase_C_2"/>
    <property type="match status" value="1"/>
</dbReference>
<dbReference type="GO" id="GO:0090657">
    <property type="term" value="P:telomeric loop disassembly"/>
    <property type="evidence" value="ECO:0007669"/>
    <property type="project" value="TreeGrafter"/>
</dbReference>
<evidence type="ECO:0000256" key="2">
    <source>
        <dbReference type="ARBA" id="ARBA00022485"/>
    </source>
</evidence>
<evidence type="ECO:0000256" key="12">
    <source>
        <dbReference type="ARBA" id="ARBA00023204"/>
    </source>
</evidence>
<evidence type="ECO:0000256" key="10">
    <source>
        <dbReference type="ARBA" id="ARBA00023014"/>
    </source>
</evidence>
<dbReference type="GO" id="GO:0046872">
    <property type="term" value="F:metal ion binding"/>
    <property type="evidence" value="ECO:0007669"/>
    <property type="project" value="UniProtKB-KW"/>
</dbReference>
<evidence type="ECO:0000256" key="7">
    <source>
        <dbReference type="ARBA" id="ARBA00022806"/>
    </source>
</evidence>
<dbReference type="GO" id="GO:0005634">
    <property type="term" value="C:nucleus"/>
    <property type="evidence" value="ECO:0007669"/>
    <property type="project" value="UniProtKB-SubCell"/>
</dbReference>
<keyword evidence="10" id="KW-0411">Iron-sulfur</keyword>
<evidence type="ECO:0000256" key="4">
    <source>
        <dbReference type="ARBA" id="ARBA00022741"/>
    </source>
</evidence>
<dbReference type="GO" id="GO:0016818">
    <property type="term" value="F:hydrolase activity, acting on acid anhydrides, in phosphorus-containing anhydrides"/>
    <property type="evidence" value="ECO:0007669"/>
    <property type="project" value="InterPro"/>
</dbReference>
<evidence type="ECO:0000256" key="1">
    <source>
        <dbReference type="ARBA" id="ARBA00004123"/>
    </source>
</evidence>
<reference evidence="18" key="1">
    <citation type="submission" date="2020-11" db="EMBL/GenBank/DDBJ databases">
        <authorList>
            <person name="Tran Van P."/>
        </authorList>
    </citation>
    <scope>NUCLEOTIDE SEQUENCE</scope>
</reference>
<keyword evidence="4" id="KW-0547">Nucleotide-binding</keyword>
<evidence type="ECO:0000256" key="9">
    <source>
        <dbReference type="ARBA" id="ARBA00023004"/>
    </source>
</evidence>
<keyword evidence="12" id="KW-0234">DNA repair</keyword>
<keyword evidence="5" id="KW-0227">DNA damage</keyword>
<evidence type="ECO:0000256" key="11">
    <source>
        <dbReference type="ARBA" id="ARBA00023125"/>
    </source>
</evidence>
<dbReference type="FunFam" id="3.40.50.300:FF:000431">
    <property type="entry name" value="Regulator of telomere elongation helicase 1"/>
    <property type="match status" value="1"/>
</dbReference>
<evidence type="ECO:0000313" key="18">
    <source>
        <dbReference type="EMBL" id="CAD7225464.1"/>
    </source>
</evidence>
<dbReference type="AlphaFoldDB" id="A0A7R8ZL24"/>
<evidence type="ECO:0000256" key="6">
    <source>
        <dbReference type="ARBA" id="ARBA00022801"/>
    </source>
</evidence>
<keyword evidence="14" id="KW-0539">Nucleus</keyword>
<dbReference type="Pfam" id="PF06733">
    <property type="entry name" value="DEAD_2"/>
    <property type="match status" value="1"/>
</dbReference>
<keyword evidence="3" id="KW-0479">Metal-binding</keyword>
<dbReference type="GO" id="GO:0010569">
    <property type="term" value="P:regulation of double-strand break repair via homologous recombination"/>
    <property type="evidence" value="ECO:0007669"/>
    <property type="project" value="TreeGrafter"/>
</dbReference>
<dbReference type="InterPro" id="IPR045028">
    <property type="entry name" value="DinG/Rad3-like"/>
</dbReference>
<keyword evidence="9" id="KW-0408">Iron</keyword>
<proteinExistence type="predicted"/>
<dbReference type="GO" id="GO:0003677">
    <property type="term" value="F:DNA binding"/>
    <property type="evidence" value="ECO:0007669"/>
    <property type="project" value="UniProtKB-KW"/>
</dbReference>
<dbReference type="InterPro" id="IPR027417">
    <property type="entry name" value="P-loop_NTPase"/>
</dbReference>
<comment type="catalytic activity">
    <reaction evidence="15">
        <text>ATP + H2O = ADP + phosphate + H(+)</text>
        <dbReference type="Rhea" id="RHEA:13065"/>
        <dbReference type="ChEBI" id="CHEBI:15377"/>
        <dbReference type="ChEBI" id="CHEBI:15378"/>
        <dbReference type="ChEBI" id="CHEBI:30616"/>
        <dbReference type="ChEBI" id="CHEBI:43474"/>
        <dbReference type="ChEBI" id="CHEBI:456216"/>
    </reaction>
</comment>
<dbReference type="GO" id="GO:0051539">
    <property type="term" value="F:4 iron, 4 sulfur cluster binding"/>
    <property type="evidence" value="ECO:0007669"/>
    <property type="project" value="UniProtKB-KW"/>
</dbReference>
<dbReference type="CDD" id="cd18788">
    <property type="entry name" value="SF2_C_XPD"/>
    <property type="match status" value="1"/>
</dbReference>
<dbReference type="Pfam" id="PF23109">
    <property type="entry name" value="ARCH_RTEL1"/>
    <property type="match status" value="1"/>
</dbReference>
<name>A0A7R8ZL24_9CRUS</name>
<keyword evidence="8" id="KW-0067">ATP-binding</keyword>
<dbReference type="SMART" id="SM00491">
    <property type="entry name" value="HELICc2"/>
    <property type="match status" value="1"/>
</dbReference>
<dbReference type="PANTHER" id="PTHR11472:SF34">
    <property type="entry name" value="REGULATOR OF TELOMERE ELONGATION HELICASE 1"/>
    <property type="match status" value="1"/>
</dbReference>
<sequence>MPELSIEGITVDFPFEPYSVQLNYMTSVIRALNQNRIVIFDEAHNIERMCEESASFTIRSVDVALAIDETKAAFTKLDKHMNEFATTPIGAAGPGDVPDLTPEDIAAIKEILHKLEAVIAAIEIPRVGEKQELIKNGGFMFQLLEDAGIRKHLMDGVVTSLDKVISNLLTICMGHGRVFQRMQDMDKMYKVFIEPTPEKPGASGGGWGAAAKVSGAISMSSNRTGKSIHFWCFSPGVGMQTLVQKGIRNIILTSGTLSPLSSFKTELGLPFNVELENPHIVTEKQVWVGVLRRGPDGTELTSTYKNRSSAGYMRSLGMTISNFATIVPHGLLVFFPSYGLLNSCMQFWQNTGVWKAIEKKKPIFVEPKGKNSFTTAMTDFYAKIKDPAVKGAIFMAVFRGKVSEGLDFADENGRAVVIAGIPFAPHFDPRITLKREYLDDMKRSCNNPVEAKQMMSGGEWYHLEAIRAVNQAIGRVIRHRYDFGAIILADSRFGSTNFKVIKRKRENEMGLLEEYAALRSSGMESQSEASCSQRTTSGSDVTHSSLPSSVATLNAEKEAEKEADNFIDFKAARSSVVVPKPNPFLVAPTDAPFDEKKRKIMRKVSLGQGFDESLHTTTVVSGTQLPLTSMEDKNDSKEMAMQKHKEENKRILTAAEWNRIKIEMIHYKKHSDFGRICTVFRDIFLLSENKEKKKLLDGEQK</sequence>
<dbReference type="NCBIfam" id="TIGR00604">
    <property type="entry name" value="rad3"/>
    <property type="match status" value="1"/>
</dbReference>
<dbReference type="InterPro" id="IPR013020">
    <property type="entry name" value="Rad3/Chl1-like"/>
</dbReference>
<dbReference type="Gene3D" id="3.40.50.300">
    <property type="entry name" value="P-loop containing nucleotide triphosphate hydrolases"/>
    <property type="match status" value="2"/>
</dbReference>
<evidence type="ECO:0000256" key="15">
    <source>
        <dbReference type="ARBA" id="ARBA00049360"/>
    </source>
</evidence>